<evidence type="ECO:0000313" key="3">
    <source>
        <dbReference type="Proteomes" id="UP000185944"/>
    </source>
</evidence>
<dbReference type="GO" id="GO:0046540">
    <property type="term" value="C:U4/U6 x U5 tri-snRNP complex"/>
    <property type="evidence" value="ECO:0007669"/>
    <property type="project" value="InterPro"/>
</dbReference>
<dbReference type="EMBL" id="LTDL01000014">
    <property type="protein sequence ID" value="OAG31673.1"/>
    <property type="molecule type" value="Genomic_DNA"/>
</dbReference>
<feature type="region of interest" description="Disordered" evidence="1">
    <location>
        <begin position="141"/>
        <end position="166"/>
    </location>
</feature>
<reference evidence="2 3" key="1">
    <citation type="submission" date="2016-02" db="EMBL/GenBank/DDBJ databases">
        <title>Discovery of a natural microsporidian pathogen with a broad tissue tropism in Caenorhabditis elegans.</title>
        <authorList>
            <person name="Luallen R.J."/>
            <person name="Reinke A.W."/>
            <person name="Tong L."/>
            <person name="Botts M.R."/>
            <person name="Felix M.-A."/>
            <person name="Troemel E.R."/>
        </authorList>
    </citation>
    <scope>NUCLEOTIDE SEQUENCE [LARGE SCALE GENOMIC DNA]</scope>
    <source>
        <strain evidence="2 3">JUm2807</strain>
    </source>
</reference>
<dbReference type="Pfam" id="PF02966">
    <property type="entry name" value="DIM1"/>
    <property type="match status" value="1"/>
</dbReference>
<gene>
    <name evidence="2" type="ORF">NEDG_00148</name>
</gene>
<sequence length="175" mass="20199">MSFYIKNLQNVEEIARAQQDPRRVVVMRFGRAETEEGRRIDQLISLVKDSVSRYFVFFGCELEDIPREIKAKYTITKEMKDVLIFFHRQQPLEVSFNQQPPSIHVVEPFSGHDDFLSLLVQVHQGVARNQTHIRAFASYAQHSTPPRPEHQAQKEETQAKSEKGLGTRLGAACFQ</sequence>
<comment type="caution">
    <text evidence="2">The sequence shown here is derived from an EMBL/GenBank/DDBJ whole genome shotgun (WGS) entry which is preliminary data.</text>
</comment>
<dbReference type="RefSeq" id="XP_067545274.1">
    <property type="nucleotide sequence ID" value="XM_067687566.1"/>
</dbReference>
<organism evidence="2 3">
    <name type="scientific">Nematocida displodere</name>
    <dbReference type="NCBI Taxonomy" id="1805483"/>
    <lineage>
        <taxon>Eukaryota</taxon>
        <taxon>Fungi</taxon>
        <taxon>Fungi incertae sedis</taxon>
        <taxon>Microsporidia</taxon>
        <taxon>Nematocida</taxon>
    </lineage>
</organism>
<dbReference type="GO" id="GO:0000398">
    <property type="term" value="P:mRNA splicing, via spliceosome"/>
    <property type="evidence" value="ECO:0007669"/>
    <property type="project" value="InterPro"/>
</dbReference>
<evidence type="ECO:0000256" key="1">
    <source>
        <dbReference type="SAM" id="MobiDB-lite"/>
    </source>
</evidence>
<evidence type="ECO:0000313" key="2">
    <source>
        <dbReference type="EMBL" id="OAG31673.1"/>
    </source>
</evidence>
<dbReference type="SMART" id="SM01410">
    <property type="entry name" value="DIM1"/>
    <property type="match status" value="1"/>
</dbReference>
<dbReference type="Proteomes" id="UP000185944">
    <property type="component" value="Unassembled WGS sequence"/>
</dbReference>
<accession>A0A177EI70</accession>
<dbReference type="VEuPathDB" id="MicrosporidiaDB:NEDG_00148"/>
<keyword evidence="3" id="KW-1185">Reference proteome</keyword>
<dbReference type="InterPro" id="IPR004123">
    <property type="entry name" value="Dim1"/>
</dbReference>
<dbReference type="Gene3D" id="3.40.30.10">
    <property type="entry name" value="Glutaredoxin"/>
    <property type="match status" value="1"/>
</dbReference>
<feature type="compositionally biased region" description="Basic and acidic residues" evidence="1">
    <location>
        <begin position="147"/>
        <end position="165"/>
    </location>
</feature>
<name>A0A177EI70_9MICR</name>
<protein>
    <submittedName>
        <fullName evidence="2">Uncharacterized protein</fullName>
    </submittedName>
</protein>
<dbReference type="AlphaFoldDB" id="A0A177EI70"/>
<proteinExistence type="predicted"/>
<dbReference type="GeneID" id="93646498"/>